<keyword evidence="3 5" id="KW-0175">Coiled coil</keyword>
<keyword evidence="9" id="KW-1185">Reference proteome</keyword>
<name>A0A9P6AQV2_9AGAM</name>
<evidence type="ECO:0008006" key="10">
    <source>
        <dbReference type="Google" id="ProtNLM"/>
    </source>
</evidence>
<accession>A0A9P6AQV2</accession>
<dbReference type="GO" id="GO:0005634">
    <property type="term" value="C:nucleus"/>
    <property type="evidence" value="ECO:0007669"/>
    <property type="project" value="UniProtKB-SubCell"/>
</dbReference>
<comment type="similarity">
    <text evidence="2">Belongs to the MND1 family.</text>
</comment>
<evidence type="ECO:0000256" key="1">
    <source>
        <dbReference type="ARBA" id="ARBA00004123"/>
    </source>
</evidence>
<dbReference type="Pfam" id="PF03962">
    <property type="entry name" value="Mnd1"/>
    <property type="match status" value="1"/>
</dbReference>
<dbReference type="EMBL" id="MU129028">
    <property type="protein sequence ID" value="KAF9509790.1"/>
    <property type="molecule type" value="Genomic_DNA"/>
</dbReference>
<evidence type="ECO:0000256" key="2">
    <source>
        <dbReference type="ARBA" id="ARBA00005981"/>
    </source>
</evidence>
<comment type="subcellular location">
    <subcellularLocation>
        <location evidence="1">Nucleus</location>
    </subcellularLocation>
</comment>
<dbReference type="InterPro" id="IPR040661">
    <property type="entry name" value="LZ3wCH"/>
</dbReference>
<comment type="caution">
    <text evidence="8">The sequence shown here is derived from an EMBL/GenBank/DDBJ whole genome shotgun (WGS) entry which is preliminary data.</text>
</comment>
<evidence type="ECO:0000256" key="5">
    <source>
        <dbReference type="SAM" id="Coils"/>
    </source>
</evidence>
<dbReference type="Pfam" id="PF18517">
    <property type="entry name" value="LZ3wCH"/>
    <property type="match status" value="1"/>
</dbReference>
<sequence length="240" mass="26984">MMAITRLSEFAENASISVNRLHSNIVTLQLLAWNMAGGRGLSVEEKRAKLLEIFRESKDFFQLKELEKLGAKKGVVSQTVKEILQSLVDDNLVQFDKIGSANFYWSFPSARGSLLTHQIETTHEELSILEARQSELISTIEISKSEREDSSHRNELLATYSALQESLAAAKMELARYQSSNAGQYEEKQRAVILAKEAAVRWNDNIEFAIAHCVSTFNMTTADIRNAFEIPDTLEDLPAD</sequence>
<evidence type="ECO:0000256" key="3">
    <source>
        <dbReference type="ARBA" id="ARBA00023054"/>
    </source>
</evidence>
<keyword evidence="4" id="KW-0539">Nucleus</keyword>
<evidence type="ECO:0000259" key="6">
    <source>
        <dbReference type="Pfam" id="PF03962"/>
    </source>
</evidence>
<gene>
    <name evidence="8" type="ORF">BS47DRAFT_127552</name>
</gene>
<proteinExistence type="inferred from homology"/>
<dbReference type="Proteomes" id="UP000886523">
    <property type="component" value="Unassembled WGS sequence"/>
</dbReference>
<evidence type="ECO:0000313" key="9">
    <source>
        <dbReference type="Proteomes" id="UP000886523"/>
    </source>
</evidence>
<reference evidence="8" key="1">
    <citation type="journal article" date="2020" name="Nat. Commun.">
        <title>Large-scale genome sequencing of mycorrhizal fungi provides insights into the early evolution of symbiotic traits.</title>
        <authorList>
            <person name="Miyauchi S."/>
            <person name="Kiss E."/>
            <person name="Kuo A."/>
            <person name="Drula E."/>
            <person name="Kohler A."/>
            <person name="Sanchez-Garcia M."/>
            <person name="Morin E."/>
            <person name="Andreopoulos B."/>
            <person name="Barry K.W."/>
            <person name="Bonito G."/>
            <person name="Buee M."/>
            <person name="Carver A."/>
            <person name="Chen C."/>
            <person name="Cichocki N."/>
            <person name="Clum A."/>
            <person name="Culley D."/>
            <person name="Crous P.W."/>
            <person name="Fauchery L."/>
            <person name="Girlanda M."/>
            <person name="Hayes R.D."/>
            <person name="Keri Z."/>
            <person name="LaButti K."/>
            <person name="Lipzen A."/>
            <person name="Lombard V."/>
            <person name="Magnuson J."/>
            <person name="Maillard F."/>
            <person name="Murat C."/>
            <person name="Nolan M."/>
            <person name="Ohm R.A."/>
            <person name="Pangilinan J."/>
            <person name="Pereira M.F."/>
            <person name="Perotto S."/>
            <person name="Peter M."/>
            <person name="Pfister S."/>
            <person name="Riley R."/>
            <person name="Sitrit Y."/>
            <person name="Stielow J.B."/>
            <person name="Szollosi G."/>
            <person name="Zifcakova L."/>
            <person name="Stursova M."/>
            <person name="Spatafora J.W."/>
            <person name="Tedersoo L."/>
            <person name="Vaario L.M."/>
            <person name="Yamada A."/>
            <person name="Yan M."/>
            <person name="Wang P."/>
            <person name="Xu J."/>
            <person name="Bruns T."/>
            <person name="Baldrian P."/>
            <person name="Vilgalys R."/>
            <person name="Dunand C."/>
            <person name="Henrissat B."/>
            <person name="Grigoriev I.V."/>
            <person name="Hibbett D."/>
            <person name="Nagy L.G."/>
            <person name="Martin F.M."/>
        </authorList>
    </citation>
    <scope>NUCLEOTIDE SEQUENCE</scope>
    <source>
        <strain evidence="8">UP504</strain>
    </source>
</reference>
<feature type="domain" description="Leucine zipper with capping helix" evidence="7">
    <location>
        <begin position="185"/>
        <end position="235"/>
    </location>
</feature>
<feature type="domain" description="Mnd1 HTH" evidence="6">
    <location>
        <begin position="50"/>
        <end position="108"/>
    </location>
</feature>
<dbReference type="PIRSF" id="PIRSF026991">
    <property type="entry name" value="Mnd1"/>
    <property type="match status" value="1"/>
</dbReference>
<protein>
    <recommendedName>
        <fullName evidence="10">Meiotic nuclear division protein 1</fullName>
    </recommendedName>
</protein>
<evidence type="ECO:0000313" key="8">
    <source>
        <dbReference type="EMBL" id="KAF9509790.1"/>
    </source>
</evidence>
<evidence type="ECO:0000259" key="7">
    <source>
        <dbReference type="Pfam" id="PF18517"/>
    </source>
</evidence>
<dbReference type="OrthoDB" id="273345at2759"/>
<dbReference type="AlphaFoldDB" id="A0A9P6AQV2"/>
<dbReference type="InterPro" id="IPR040453">
    <property type="entry name" value="Mnd1_HTH"/>
</dbReference>
<dbReference type="InterPro" id="IPR005647">
    <property type="entry name" value="Mnd1"/>
</dbReference>
<evidence type="ECO:0000256" key="4">
    <source>
        <dbReference type="ARBA" id="ARBA00023242"/>
    </source>
</evidence>
<organism evidence="8 9">
    <name type="scientific">Hydnum rufescens UP504</name>
    <dbReference type="NCBI Taxonomy" id="1448309"/>
    <lineage>
        <taxon>Eukaryota</taxon>
        <taxon>Fungi</taxon>
        <taxon>Dikarya</taxon>
        <taxon>Basidiomycota</taxon>
        <taxon>Agaricomycotina</taxon>
        <taxon>Agaricomycetes</taxon>
        <taxon>Cantharellales</taxon>
        <taxon>Hydnaceae</taxon>
        <taxon>Hydnum</taxon>
    </lineage>
</organism>
<feature type="coiled-coil region" evidence="5">
    <location>
        <begin position="153"/>
        <end position="180"/>
    </location>
</feature>